<dbReference type="GO" id="GO:0005886">
    <property type="term" value="C:plasma membrane"/>
    <property type="evidence" value="ECO:0007669"/>
    <property type="project" value="UniProtKB-SubCell"/>
</dbReference>
<evidence type="ECO:0000256" key="12">
    <source>
        <dbReference type="ARBA" id="ARBA00023026"/>
    </source>
</evidence>
<dbReference type="Gene3D" id="2.60.40.2380">
    <property type="match status" value="1"/>
</dbReference>
<dbReference type="InterPro" id="IPR011006">
    <property type="entry name" value="CheY-like_superfamily"/>
</dbReference>
<keyword evidence="13 18" id="KW-0472">Membrane</keyword>
<dbReference type="InterPro" id="IPR036097">
    <property type="entry name" value="HisK_dim/P_sf"/>
</dbReference>
<dbReference type="PROSITE" id="PS50894">
    <property type="entry name" value="HPT"/>
    <property type="match status" value="1"/>
</dbReference>
<dbReference type="PANTHER" id="PTHR45339">
    <property type="entry name" value="HYBRID SIGNAL TRANSDUCTION HISTIDINE KINASE J"/>
    <property type="match status" value="1"/>
</dbReference>
<dbReference type="GO" id="GO:0005524">
    <property type="term" value="F:ATP binding"/>
    <property type="evidence" value="ECO:0007669"/>
    <property type="project" value="UniProtKB-KW"/>
</dbReference>
<accession>A0A6I3XP38</accession>
<dbReference type="FunFam" id="3.30.565.10:FF:000010">
    <property type="entry name" value="Sensor histidine kinase RcsC"/>
    <property type="match status" value="1"/>
</dbReference>
<keyword evidence="7" id="KW-0732">Signal</keyword>
<feature type="modified residue" description="Phosphohistidine" evidence="16">
    <location>
        <position position="1038"/>
    </location>
</feature>
<keyword evidence="6 18" id="KW-0812">Transmembrane</keyword>
<feature type="domain" description="HPt" evidence="21">
    <location>
        <begin position="999"/>
        <end position="1096"/>
    </location>
</feature>
<feature type="transmembrane region" description="Helical" evidence="18">
    <location>
        <begin position="277"/>
        <end position="298"/>
    </location>
</feature>
<dbReference type="Pfam" id="PF00512">
    <property type="entry name" value="HisKA"/>
    <property type="match status" value="1"/>
</dbReference>
<dbReference type="AlphaFoldDB" id="A0A6I3XP38"/>
<evidence type="ECO:0000259" key="21">
    <source>
        <dbReference type="PROSITE" id="PS50894"/>
    </source>
</evidence>
<dbReference type="SUPFAM" id="SSF47226">
    <property type="entry name" value="Histidine-containing phosphotransfer domain, HPT domain"/>
    <property type="match status" value="1"/>
</dbReference>
<keyword evidence="12" id="KW-0843">Virulence</keyword>
<dbReference type="PANTHER" id="PTHR45339:SF1">
    <property type="entry name" value="HYBRID SIGNAL TRANSDUCTION HISTIDINE KINASE J"/>
    <property type="match status" value="1"/>
</dbReference>
<evidence type="ECO:0000256" key="13">
    <source>
        <dbReference type="ARBA" id="ARBA00023136"/>
    </source>
</evidence>
<feature type="domain" description="Histidine kinase" evidence="19">
    <location>
        <begin position="446"/>
        <end position="667"/>
    </location>
</feature>
<protein>
    <recommendedName>
        <fullName evidence="15">Virulence sensor protein BvgS</fullName>
        <ecNumber evidence="3">2.7.13.3</ecNumber>
    </recommendedName>
</protein>
<organism evidence="22 23">
    <name type="scientific">Pseudoduganella dura</name>
    <dbReference type="NCBI Taxonomy" id="321982"/>
    <lineage>
        <taxon>Bacteria</taxon>
        <taxon>Pseudomonadati</taxon>
        <taxon>Pseudomonadota</taxon>
        <taxon>Betaproteobacteria</taxon>
        <taxon>Burkholderiales</taxon>
        <taxon>Oxalobacteraceae</taxon>
        <taxon>Telluria group</taxon>
        <taxon>Pseudoduganella</taxon>
    </lineage>
</organism>
<dbReference type="InterPro" id="IPR011623">
    <property type="entry name" value="7TMR_DISM_rcpt_extracell_dom1"/>
</dbReference>
<feature type="domain" description="Response regulatory" evidence="20">
    <location>
        <begin position="685"/>
        <end position="807"/>
    </location>
</feature>
<feature type="transmembrane region" description="Helical" evidence="18">
    <location>
        <begin position="218"/>
        <end position="236"/>
    </location>
</feature>
<dbReference type="InterPro" id="IPR003594">
    <property type="entry name" value="HATPase_dom"/>
</dbReference>
<dbReference type="Gene3D" id="1.10.287.130">
    <property type="match status" value="1"/>
</dbReference>
<dbReference type="InterPro" id="IPR003661">
    <property type="entry name" value="HisK_dim/P_dom"/>
</dbReference>
<reference evidence="22 23" key="1">
    <citation type="submission" date="2019-11" db="EMBL/GenBank/DDBJ databases">
        <title>Draft Genome Sequences of Six Type Strains of the Genus Massilia.</title>
        <authorList>
            <person name="Miess H."/>
            <person name="Frediansyah A."/>
            <person name="Goeker M."/>
            <person name="Gross H."/>
        </authorList>
    </citation>
    <scope>NUCLEOTIDE SEQUENCE [LARGE SCALE GENOMIC DNA]</scope>
    <source>
        <strain evidence="22 23">DSM 17513</strain>
    </source>
</reference>
<dbReference type="SUPFAM" id="SSF52172">
    <property type="entry name" value="CheY-like"/>
    <property type="match status" value="2"/>
</dbReference>
<gene>
    <name evidence="22" type="ORF">GJV26_24035</name>
</gene>
<dbReference type="OrthoDB" id="5290456at2"/>
<keyword evidence="10 18" id="KW-1133">Transmembrane helix</keyword>
<comment type="caution">
    <text evidence="22">The sequence shown here is derived from an EMBL/GenBank/DDBJ whole genome shotgun (WGS) entry which is preliminary data.</text>
</comment>
<evidence type="ECO:0000256" key="3">
    <source>
        <dbReference type="ARBA" id="ARBA00012438"/>
    </source>
</evidence>
<evidence type="ECO:0000256" key="10">
    <source>
        <dbReference type="ARBA" id="ARBA00022989"/>
    </source>
</evidence>
<dbReference type="EC" id="2.7.13.3" evidence="3"/>
<proteinExistence type="predicted"/>
<evidence type="ECO:0000256" key="4">
    <source>
        <dbReference type="ARBA" id="ARBA00022475"/>
    </source>
</evidence>
<dbReference type="PROSITE" id="PS50109">
    <property type="entry name" value="HIS_KIN"/>
    <property type="match status" value="1"/>
</dbReference>
<evidence type="ECO:0000256" key="6">
    <source>
        <dbReference type="ARBA" id="ARBA00022692"/>
    </source>
</evidence>
<evidence type="ECO:0000256" key="14">
    <source>
        <dbReference type="ARBA" id="ARBA00058004"/>
    </source>
</evidence>
<dbReference type="RefSeq" id="WP_155711189.1">
    <property type="nucleotide sequence ID" value="NZ_BMWU01000022.1"/>
</dbReference>
<dbReference type="InterPro" id="IPR011622">
    <property type="entry name" value="7TMR_DISM_rcpt_extracell_dom2"/>
</dbReference>
<evidence type="ECO:0000256" key="18">
    <source>
        <dbReference type="SAM" id="Phobius"/>
    </source>
</evidence>
<dbReference type="GO" id="GO:0000155">
    <property type="term" value="F:phosphorelay sensor kinase activity"/>
    <property type="evidence" value="ECO:0007669"/>
    <property type="project" value="InterPro"/>
</dbReference>
<dbReference type="SMART" id="SM00388">
    <property type="entry name" value="HisKA"/>
    <property type="match status" value="1"/>
</dbReference>
<dbReference type="Pfam" id="PF02518">
    <property type="entry name" value="HATPase_c"/>
    <property type="match status" value="1"/>
</dbReference>
<dbReference type="CDD" id="cd00082">
    <property type="entry name" value="HisKA"/>
    <property type="match status" value="1"/>
</dbReference>
<keyword evidence="4" id="KW-1003">Cell membrane</keyword>
<feature type="transmembrane region" description="Helical" evidence="18">
    <location>
        <begin position="248"/>
        <end position="271"/>
    </location>
</feature>
<dbReference type="SUPFAM" id="SSF47384">
    <property type="entry name" value="Homodimeric domain of signal transducing histidine kinase"/>
    <property type="match status" value="1"/>
</dbReference>
<evidence type="ECO:0000256" key="5">
    <source>
        <dbReference type="ARBA" id="ARBA00022553"/>
    </source>
</evidence>
<evidence type="ECO:0000259" key="19">
    <source>
        <dbReference type="PROSITE" id="PS50109"/>
    </source>
</evidence>
<name>A0A6I3XP38_9BURK</name>
<dbReference type="InterPro" id="IPR004358">
    <property type="entry name" value="Sig_transdc_His_kin-like_C"/>
</dbReference>
<evidence type="ECO:0000256" key="7">
    <source>
        <dbReference type="ARBA" id="ARBA00022729"/>
    </source>
</evidence>
<comment type="function">
    <text evidence="14">Member of the two-component regulatory system BvgS/BvgA. Phosphorylates BvgA via a four-step phosphorelay in response to environmental signals.</text>
</comment>
<comment type="catalytic activity">
    <reaction evidence="1">
        <text>ATP + protein L-histidine = ADP + protein N-phospho-L-histidine.</text>
        <dbReference type="EC" id="2.7.13.3"/>
    </reaction>
</comment>
<evidence type="ECO:0000256" key="15">
    <source>
        <dbReference type="ARBA" id="ARBA00070152"/>
    </source>
</evidence>
<comment type="subcellular location">
    <subcellularLocation>
        <location evidence="2">Cell membrane</location>
        <topology evidence="2">Multi-pass membrane protein</topology>
    </subcellularLocation>
</comment>
<dbReference type="Gene3D" id="3.30.565.10">
    <property type="entry name" value="Histidine kinase-like ATPase, C-terminal domain"/>
    <property type="match status" value="1"/>
</dbReference>
<dbReference type="EMBL" id="WNWM01000002">
    <property type="protein sequence ID" value="MUI15501.1"/>
    <property type="molecule type" value="Genomic_DNA"/>
</dbReference>
<evidence type="ECO:0000259" key="20">
    <source>
        <dbReference type="PROSITE" id="PS50110"/>
    </source>
</evidence>
<evidence type="ECO:0000256" key="16">
    <source>
        <dbReference type="PROSITE-ProRule" id="PRU00110"/>
    </source>
</evidence>
<sequence length="1177" mass="125627">MKRAQASPERARPAAPLGELLAFAVAWVLLAPLLAWFAGAAAAAPVTATATAVASAPAPLVLDNSLREVDAWSALTMLPDPERRLDAPAALAASDRFAPPVTARGTTGKEQRVLWLRLPVRVPADADGRWVLALNYALLGRVDTWVVTDGRIGRHMAAGNRLPPPEPHLGARVPAFMLALPPGEHTLLLRVEARGPVILPVRLENTHRFHRMELLEQMVQGLLAGLALCLVVYSLGQWVTLRDITFGKFALATSGLALYAIDFFGIGQQYLWPGSPWMIEHAGGVTAMLASCGSYLFVEQVVARLGMDRRFSILMKAGAALMAVCAVTYAFDILTMNGLLVVVSTLGAAPKLFGLPGALRQMRRGDPVGWYFMIGWVVSFTGAMVLGQVFGGRVEATFWTMHALQLASTVDMLLYMRILGLRTQGLQTAMLRAEAAARLKSEFMANMSHEIRTPMNAILGMSRLALMAGPDARLRNYLTKILGAGEHLLAIINDILDFSKIEAGKMTIENVPFDINALLDHLSSMTGLKSDARKVELVFRVGRAVPAVLTGDPLRLGQVLLNLTGNAVKFTERGEIVVAVDVAARSGNDVTLRFTVSDTGIGMNEQQQAGLFRAFSQGDASMTRRYGGTGLGLTISQQLVQLMGGQITVRSRPGAGSTFTFTVDVGIGDPAAALPVPASLLHEARVLVVDDSATAREAIVEMLGGFGIAADTAGSGEQCLTMLHAAEGDGEPYQVVLMDYLMPDLDGVQTIHRIRDDKRFAAPPAILMLTVCTRDTVLQQAGQLPLSGFLTKPVGPALLYHSLLQVLRPDMTAMPGGAAPPRTLDLARLDGARVLLVDDNANNREVALDYMAAARMHVDVAVNGIEAVRMVQRGDYDAVLMDIQMHEMDGLTATRRIRALPAHAALPIIAMTAHALAGDREKSLAAGMNDHIAKPIDPDLLFAALLRWIAPERLAGRLPSPAFESYRPADAPEGGPMPAALPALPGVDWHAALAGVEGRRSRLDKRLQGFMREYAPAPAALRDALAAGSHAPIGMLAHNLKSSAVYIGATELARQAGAVERELRAGRDEQLAVLVPQLVGTLDTLLAGLAPLAAAQASPAAGTDMRALLQQLAACLRADDARAEDLLRELQALPGVAAHAALLGEIGRAVAEIEYHAAMQPLARLARALDTTLEDPA</sequence>
<keyword evidence="8" id="KW-0547">Nucleotide-binding</keyword>
<evidence type="ECO:0000256" key="8">
    <source>
        <dbReference type="ARBA" id="ARBA00022741"/>
    </source>
</evidence>
<keyword evidence="9" id="KW-0067">ATP-binding</keyword>
<dbReference type="CDD" id="cd17546">
    <property type="entry name" value="REC_hyHK_CKI1_RcsC-like"/>
    <property type="match status" value="2"/>
</dbReference>
<dbReference type="Pfam" id="PF07695">
    <property type="entry name" value="7TMR-DISM_7TM"/>
    <property type="match status" value="1"/>
</dbReference>
<dbReference type="PROSITE" id="PS50110">
    <property type="entry name" value="RESPONSE_REGULATORY"/>
    <property type="match status" value="2"/>
</dbReference>
<evidence type="ECO:0000313" key="23">
    <source>
        <dbReference type="Proteomes" id="UP000431684"/>
    </source>
</evidence>
<dbReference type="Pfam" id="PF00072">
    <property type="entry name" value="Response_reg"/>
    <property type="match status" value="2"/>
</dbReference>
<feature type="transmembrane region" description="Helical" evidence="18">
    <location>
        <begin position="368"/>
        <end position="390"/>
    </location>
</feature>
<dbReference type="InterPro" id="IPR005467">
    <property type="entry name" value="His_kinase_dom"/>
</dbReference>
<dbReference type="Pfam" id="PF01627">
    <property type="entry name" value="Hpt"/>
    <property type="match status" value="1"/>
</dbReference>
<keyword evidence="5 17" id="KW-0597">Phosphoprotein</keyword>
<dbReference type="Gene3D" id="1.20.120.160">
    <property type="entry name" value="HPT domain"/>
    <property type="match status" value="1"/>
</dbReference>
<evidence type="ECO:0000256" key="17">
    <source>
        <dbReference type="PROSITE-ProRule" id="PRU00169"/>
    </source>
</evidence>
<evidence type="ECO:0000256" key="1">
    <source>
        <dbReference type="ARBA" id="ARBA00000085"/>
    </source>
</evidence>
<dbReference type="SUPFAM" id="SSF55874">
    <property type="entry name" value="ATPase domain of HSP90 chaperone/DNA topoisomerase II/histidine kinase"/>
    <property type="match status" value="1"/>
</dbReference>
<dbReference type="InterPro" id="IPR001789">
    <property type="entry name" value="Sig_transdc_resp-reg_receiver"/>
</dbReference>
<feature type="modified residue" description="4-aspartylphosphate" evidence="17">
    <location>
        <position position="739"/>
    </location>
</feature>
<feature type="transmembrane region" description="Helical" evidence="18">
    <location>
        <begin position="337"/>
        <end position="356"/>
    </location>
</feature>
<keyword evidence="23" id="KW-1185">Reference proteome</keyword>
<dbReference type="Proteomes" id="UP000431684">
    <property type="component" value="Unassembled WGS sequence"/>
</dbReference>
<feature type="domain" description="Response regulatory" evidence="20">
    <location>
        <begin position="833"/>
        <end position="949"/>
    </location>
</feature>
<evidence type="ECO:0000256" key="11">
    <source>
        <dbReference type="ARBA" id="ARBA00023012"/>
    </source>
</evidence>
<dbReference type="InterPro" id="IPR008207">
    <property type="entry name" value="Sig_transdc_His_kin_Hpt_dom"/>
</dbReference>
<keyword evidence="11" id="KW-0902">Two-component regulatory system</keyword>
<evidence type="ECO:0000256" key="2">
    <source>
        <dbReference type="ARBA" id="ARBA00004651"/>
    </source>
</evidence>
<dbReference type="SMART" id="SM00448">
    <property type="entry name" value="REC"/>
    <property type="match status" value="2"/>
</dbReference>
<feature type="transmembrane region" description="Helical" evidence="18">
    <location>
        <begin position="310"/>
        <end position="331"/>
    </location>
</feature>
<dbReference type="InterPro" id="IPR036890">
    <property type="entry name" value="HATPase_C_sf"/>
</dbReference>
<dbReference type="CDD" id="cd16922">
    <property type="entry name" value="HATPase_EvgS-ArcB-TorS-like"/>
    <property type="match status" value="1"/>
</dbReference>
<evidence type="ECO:0000256" key="9">
    <source>
        <dbReference type="ARBA" id="ARBA00022840"/>
    </source>
</evidence>
<dbReference type="PRINTS" id="PR00344">
    <property type="entry name" value="BCTRLSENSOR"/>
</dbReference>
<dbReference type="SMART" id="SM00387">
    <property type="entry name" value="HATPase_c"/>
    <property type="match status" value="1"/>
</dbReference>
<feature type="modified residue" description="4-aspartylphosphate" evidence="17">
    <location>
        <position position="882"/>
    </location>
</feature>
<dbReference type="InterPro" id="IPR036641">
    <property type="entry name" value="HPT_dom_sf"/>
</dbReference>
<dbReference type="Pfam" id="PF07696">
    <property type="entry name" value="7TMR-DISMED2"/>
    <property type="match status" value="1"/>
</dbReference>
<dbReference type="Gene3D" id="3.40.50.2300">
    <property type="match status" value="2"/>
</dbReference>
<evidence type="ECO:0000313" key="22">
    <source>
        <dbReference type="EMBL" id="MUI15501.1"/>
    </source>
</evidence>